<dbReference type="EMBL" id="JAEAOA010001917">
    <property type="protein sequence ID" value="KAK3596026.1"/>
    <property type="molecule type" value="Genomic_DNA"/>
</dbReference>
<proteinExistence type="predicted"/>
<name>A0AAE0VZM5_9BIVA</name>
<reference evidence="2" key="3">
    <citation type="submission" date="2023-05" db="EMBL/GenBank/DDBJ databases">
        <authorList>
            <person name="Smith C.H."/>
        </authorList>
    </citation>
    <scope>NUCLEOTIDE SEQUENCE</scope>
    <source>
        <strain evidence="2">CHS0354</strain>
        <tissue evidence="2">Mantle</tissue>
    </source>
</reference>
<feature type="region of interest" description="Disordered" evidence="1">
    <location>
        <begin position="35"/>
        <end position="61"/>
    </location>
</feature>
<keyword evidence="3" id="KW-1185">Reference proteome</keyword>
<protein>
    <submittedName>
        <fullName evidence="2">Uncharacterized protein</fullName>
    </submittedName>
</protein>
<organism evidence="2 3">
    <name type="scientific">Potamilus streckersoni</name>
    <dbReference type="NCBI Taxonomy" id="2493646"/>
    <lineage>
        <taxon>Eukaryota</taxon>
        <taxon>Metazoa</taxon>
        <taxon>Spiralia</taxon>
        <taxon>Lophotrochozoa</taxon>
        <taxon>Mollusca</taxon>
        <taxon>Bivalvia</taxon>
        <taxon>Autobranchia</taxon>
        <taxon>Heteroconchia</taxon>
        <taxon>Palaeoheterodonta</taxon>
        <taxon>Unionida</taxon>
        <taxon>Unionoidea</taxon>
        <taxon>Unionidae</taxon>
        <taxon>Ambleminae</taxon>
        <taxon>Lampsilini</taxon>
        <taxon>Potamilus</taxon>
    </lineage>
</organism>
<feature type="compositionally biased region" description="Polar residues" evidence="1">
    <location>
        <begin position="75"/>
        <end position="94"/>
    </location>
</feature>
<evidence type="ECO:0000313" key="3">
    <source>
        <dbReference type="Proteomes" id="UP001195483"/>
    </source>
</evidence>
<feature type="compositionally biased region" description="Polar residues" evidence="1">
    <location>
        <begin position="37"/>
        <end position="60"/>
    </location>
</feature>
<dbReference type="Proteomes" id="UP001195483">
    <property type="component" value="Unassembled WGS sequence"/>
</dbReference>
<evidence type="ECO:0000313" key="2">
    <source>
        <dbReference type="EMBL" id="KAK3596026.1"/>
    </source>
</evidence>
<accession>A0AAE0VZM5</accession>
<reference evidence="2" key="2">
    <citation type="journal article" date="2021" name="Genome Biol. Evol.">
        <title>Developing a high-quality reference genome for a parasitic bivalve with doubly uniparental inheritance (Bivalvia: Unionida).</title>
        <authorList>
            <person name="Smith C.H."/>
        </authorList>
    </citation>
    <scope>NUCLEOTIDE SEQUENCE</scope>
    <source>
        <strain evidence="2">CHS0354</strain>
        <tissue evidence="2">Mantle</tissue>
    </source>
</reference>
<evidence type="ECO:0000256" key="1">
    <source>
        <dbReference type="SAM" id="MobiDB-lite"/>
    </source>
</evidence>
<dbReference type="AlphaFoldDB" id="A0AAE0VZM5"/>
<sequence>MEERNLNCNQAKHDHDNIHIIPPRTTTVTKTTATITNPSAPQNTKLAPTTPTQTNLNNSGRKLEKEITLPTTSLKLNQSTKSSDNTTTLKSGQKPTRLLPHNTTPSSTHQLQKTTTTYAIYRITSPQHL</sequence>
<gene>
    <name evidence="2" type="ORF">CHS0354_032549</name>
</gene>
<reference evidence="2" key="1">
    <citation type="journal article" date="2021" name="Genome Biol. Evol.">
        <title>A High-Quality Reference Genome for a Parasitic Bivalve with Doubly Uniparental Inheritance (Bivalvia: Unionida).</title>
        <authorList>
            <person name="Smith C.H."/>
        </authorList>
    </citation>
    <scope>NUCLEOTIDE SEQUENCE</scope>
    <source>
        <strain evidence="2">CHS0354</strain>
    </source>
</reference>
<feature type="region of interest" description="Disordered" evidence="1">
    <location>
        <begin position="75"/>
        <end position="109"/>
    </location>
</feature>
<comment type="caution">
    <text evidence="2">The sequence shown here is derived from an EMBL/GenBank/DDBJ whole genome shotgun (WGS) entry which is preliminary data.</text>
</comment>